<evidence type="ECO:0000256" key="9">
    <source>
        <dbReference type="SAM" id="Phobius"/>
    </source>
</evidence>
<dbReference type="CDD" id="cd07042">
    <property type="entry name" value="STAS_SulP_like_sulfate_transporter"/>
    <property type="match status" value="1"/>
</dbReference>
<feature type="transmembrane region" description="Helical" evidence="9">
    <location>
        <begin position="470"/>
        <end position="491"/>
    </location>
</feature>
<keyword evidence="3" id="KW-0926">Vacuole</keyword>
<feature type="transmembrane region" description="Helical" evidence="9">
    <location>
        <begin position="497"/>
        <end position="515"/>
    </location>
</feature>
<evidence type="ECO:0000259" key="10">
    <source>
        <dbReference type="PROSITE" id="PS50042"/>
    </source>
</evidence>
<dbReference type="Pfam" id="PF00916">
    <property type="entry name" value="Sulfate_transp"/>
    <property type="match status" value="1"/>
</dbReference>
<feature type="compositionally biased region" description="Polar residues" evidence="8">
    <location>
        <begin position="39"/>
        <end position="55"/>
    </location>
</feature>
<gene>
    <name evidence="12" type="ORF">I7I53_09794</name>
</gene>
<evidence type="ECO:0000256" key="6">
    <source>
        <dbReference type="ARBA" id="ARBA00022989"/>
    </source>
</evidence>
<dbReference type="AlphaFoldDB" id="A0A8A1L4Z5"/>
<feature type="transmembrane region" description="Helical" evidence="9">
    <location>
        <begin position="389"/>
        <end position="415"/>
    </location>
</feature>
<dbReference type="GO" id="GO:0034490">
    <property type="term" value="P:basic amino acid transmembrane import into vacuole"/>
    <property type="evidence" value="ECO:0007669"/>
    <property type="project" value="UniProtKB-ARBA"/>
</dbReference>
<dbReference type="Proteomes" id="UP000663419">
    <property type="component" value="Chromosome 1"/>
</dbReference>
<organism evidence="12 13">
    <name type="scientific">Ajellomyces capsulatus (strain H88)</name>
    <name type="common">Darling's disease fungus</name>
    <name type="synonym">Histoplasma capsulatum</name>
    <dbReference type="NCBI Taxonomy" id="544711"/>
    <lineage>
        <taxon>Eukaryota</taxon>
        <taxon>Fungi</taxon>
        <taxon>Dikarya</taxon>
        <taxon>Ascomycota</taxon>
        <taxon>Pezizomycotina</taxon>
        <taxon>Eurotiomycetes</taxon>
        <taxon>Eurotiomycetidae</taxon>
        <taxon>Onygenales</taxon>
        <taxon>Ajellomycetaceae</taxon>
        <taxon>Histoplasma</taxon>
    </lineage>
</organism>
<feature type="transmembrane region" description="Helical" evidence="9">
    <location>
        <begin position="338"/>
        <end position="356"/>
    </location>
</feature>
<feature type="transmembrane region" description="Helical" evidence="9">
    <location>
        <begin position="637"/>
        <end position="668"/>
    </location>
</feature>
<feature type="transmembrane region" description="Helical" evidence="9">
    <location>
        <begin position="595"/>
        <end position="616"/>
    </location>
</feature>
<sequence>MAPNSAGMRRRVSQSSIQPHQREVQDDLVRTQTDEGRSENISVSTSNTHYESQPNHGEENCSLPPMSFSTSHNERTPLRSFYHRSFRGSLDAGQYSSRGVREKTAELASLALFNRERDCTDSVCLEPQIGVPNNFGVFVDGQRDISRSPWTQSQPGQIEELSAADSRTGDFHSPPKVSTSALTTMIRDFAPDRSNDGLSEEPIQEDFSHPDPALTLSRGSNVPATERTALLNPSRTKSWDGRTAPIDVEGQITRYKPLDKLRAICARGGSRCFHRLNPQAWDRRVIWRKGIVYPIALLPAVFLGLLLNILDALSYGMILFPLGEPLFAHLAPDGISMFYVSTIVAQLVYSCGGSVFKGGVGSEMIEVVPFFHKIAFMILKKVGKQNEKAVLATTILSYAISSVLTGSVFFLMGAFNLGSLIGFFPRHILIGCIGGVGWFLVATGVMVSARLSGNLEYNLETLKRLFQLDTVFLWTLPLIGAIGLLVIKRFVKSNFLVGGYFIFMGAVFYIFKFCLNIPLETLRSRGWVFEAPSSSEPWYHFYTLYDFSSVHWSALAETIPAMFALTFFGVLHVPINVPALGISTGEDNLNVDRELLAHGISNAVSGFFGSIQNYLVYTNSLLFIGSGGNSRLAGVMLAFGTFGIMLVGPGIISYIPVVIVGALIYMLGIELMEEALVDTLGKLHTLEYLTVVIIVVTMGAWDFVIGIVIGIILACVNFVVQTAQKSAITATYSGQVAISTVRRHPLHVRFLKDVGKQTFVIKLAGFLFFGTIVSVENTVRGLIEEKTFKDQPIRFLILDLKHVNGLDFSAAEAFTRLNRILWKRRVHMIISSIDVEGEIGKSLQNVGLFEKENEVEIFESLNSALEYCENELLKVLYQRKDTMIGNGDHTPPQFLDVSRPQPHILPDALFNSPRGHYLHQVATTALREEEADPVSNKTTFQKWDSFQQPLPLLLQTFHGLTKHNEDFWFPACTYFTREVFPADSVLYRTGEDATNFYLLESGMLRAEYESPQGSYSELIVAGRPCGELPFFGETRRTATVRAERDSVVWRLGSEEWQQLRRKEPMLAQELMKVCFKLTSERMESITGYVLTTV</sequence>
<feature type="domain" description="STAS" evidence="11">
    <location>
        <begin position="760"/>
        <end position="868"/>
    </location>
</feature>
<dbReference type="InterPro" id="IPR000595">
    <property type="entry name" value="cNMP-bd_dom"/>
</dbReference>
<dbReference type="SUPFAM" id="SSF52091">
    <property type="entry name" value="SpoIIaa-like"/>
    <property type="match status" value="1"/>
</dbReference>
<dbReference type="EMBL" id="CP069102">
    <property type="protein sequence ID" value="QSS49448.1"/>
    <property type="molecule type" value="Genomic_DNA"/>
</dbReference>
<comment type="subcellular location">
    <subcellularLocation>
        <location evidence="1">Vacuole membrane</location>
        <topology evidence="1">Multi-pass membrane protein</topology>
    </subcellularLocation>
</comment>
<evidence type="ECO:0000256" key="7">
    <source>
        <dbReference type="ARBA" id="ARBA00023136"/>
    </source>
</evidence>
<accession>A0A8A1L4Z5</accession>
<feature type="transmembrane region" description="Helical" evidence="9">
    <location>
        <begin position="759"/>
        <end position="775"/>
    </location>
</feature>
<dbReference type="PANTHER" id="PTHR43310">
    <property type="entry name" value="SULFATE TRANSPORTER YBAR-RELATED"/>
    <property type="match status" value="1"/>
</dbReference>
<dbReference type="SMART" id="SM00100">
    <property type="entry name" value="cNMP"/>
    <property type="match status" value="1"/>
</dbReference>
<proteinExistence type="predicted"/>
<dbReference type="InterPro" id="IPR002645">
    <property type="entry name" value="STAS_dom"/>
</dbReference>
<keyword evidence="6 9" id="KW-1133">Transmembrane helix</keyword>
<keyword evidence="7 9" id="KW-0472">Membrane</keyword>
<dbReference type="Pfam" id="PF00027">
    <property type="entry name" value="cNMP_binding"/>
    <property type="match status" value="1"/>
</dbReference>
<dbReference type="Gene3D" id="3.30.750.24">
    <property type="entry name" value="STAS domain"/>
    <property type="match status" value="1"/>
</dbReference>
<feature type="region of interest" description="Disordered" evidence="8">
    <location>
        <begin position="1"/>
        <end position="60"/>
    </location>
</feature>
<evidence type="ECO:0000259" key="11">
    <source>
        <dbReference type="PROSITE" id="PS50801"/>
    </source>
</evidence>
<evidence type="ECO:0000256" key="1">
    <source>
        <dbReference type="ARBA" id="ARBA00004128"/>
    </source>
</evidence>
<feature type="transmembrane region" description="Helical" evidence="9">
    <location>
        <begin position="554"/>
        <end position="575"/>
    </location>
</feature>
<evidence type="ECO:0000313" key="13">
    <source>
        <dbReference type="Proteomes" id="UP000663419"/>
    </source>
</evidence>
<feature type="domain" description="Cyclic nucleotide-binding" evidence="10">
    <location>
        <begin position="980"/>
        <end position="1059"/>
    </location>
</feature>
<keyword evidence="2" id="KW-0813">Transport</keyword>
<dbReference type="PANTHER" id="PTHR43310:SF4">
    <property type="entry name" value="AFR304WP"/>
    <property type="match status" value="1"/>
</dbReference>
<evidence type="ECO:0000256" key="3">
    <source>
        <dbReference type="ARBA" id="ARBA00022554"/>
    </source>
</evidence>
<dbReference type="InterPro" id="IPR052706">
    <property type="entry name" value="Membrane-Transporter-like"/>
</dbReference>
<feature type="compositionally biased region" description="Basic and acidic residues" evidence="8">
    <location>
        <begin position="20"/>
        <end position="38"/>
    </location>
</feature>
<feature type="region of interest" description="Disordered" evidence="8">
    <location>
        <begin position="146"/>
        <end position="219"/>
    </location>
</feature>
<dbReference type="CDD" id="cd00038">
    <property type="entry name" value="CAP_ED"/>
    <property type="match status" value="1"/>
</dbReference>
<dbReference type="Pfam" id="PF01740">
    <property type="entry name" value="STAS"/>
    <property type="match status" value="1"/>
</dbReference>
<feature type="transmembrane region" description="Helical" evidence="9">
    <location>
        <begin position="291"/>
        <end position="318"/>
    </location>
</feature>
<feature type="transmembrane region" description="Helical" evidence="9">
    <location>
        <begin position="427"/>
        <end position="449"/>
    </location>
</feature>
<dbReference type="PROSITE" id="PS50042">
    <property type="entry name" value="CNMP_BINDING_3"/>
    <property type="match status" value="1"/>
</dbReference>
<evidence type="ECO:0000256" key="8">
    <source>
        <dbReference type="SAM" id="MobiDB-lite"/>
    </source>
</evidence>
<evidence type="ECO:0000256" key="2">
    <source>
        <dbReference type="ARBA" id="ARBA00022448"/>
    </source>
</evidence>
<keyword evidence="4 9" id="KW-0812">Transmembrane</keyword>
<dbReference type="SUPFAM" id="SSF51206">
    <property type="entry name" value="cAMP-binding domain-like"/>
    <property type="match status" value="1"/>
</dbReference>
<evidence type="ECO:0000256" key="4">
    <source>
        <dbReference type="ARBA" id="ARBA00022692"/>
    </source>
</evidence>
<dbReference type="InterPro" id="IPR018490">
    <property type="entry name" value="cNMP-bd_dom_sf"/>
</dbReference>
<feature type="transmembrane region" description="Helical" evidence="9">
    <location>
        <begin position="688"/>
        <end position="720"/>
    </location>
</feature>
<keyword evidence="5" id="KW-0029">Amino-acid transport</keyword>
<dbReference type="PROSITE" id="PS50801">
    <property type="entry name" value="STAS"/>
    <property type="match status" value="1"/>
</dbReference>
<dbReference type="GO" id="GO:0000329">
    <property type="term" value="C:fungal-type vacuole membrane"/>
    <property type="evidence" value="ECO:0007669"/>
    <property type="project" value="UniProtKB-ARBA"/>
</dbReference>
<protein>
    <submittedName>
        <fullName evidence="12">Sulfate transporter</fullName>
    </submittedName>
</protein>
<reference evidence="12" key="1">
    <citation type="submission" date="2021-01" db="EMBL/GenBank/DDBJ databases">
        <title>Chromosome-level genome assembly of a human fungal pathogen reveals clustering of transcriptionally co-regulated genes.</title>
        <authorList>
            <person name="Voorhies M."/>
            <person name="Cohen S."/>
            <person name="Shea T.P."/>
            <person name="Petrus S."/>
            <person name="Munoz J.F."/>
            <person name="Poplawski S."/>
            <person name="Goldman W.E."/>
            <person name="Michael T."/>
            <person name="Cuomo C.A."/>
            <person name="Sil A."/>
            <person name="Beyhan S."/>
        </authorList>
    </citation>
    <scope>NUCLEOTIDE SEQUENCE</scope>
    <source>
        <strain evidence="12">H88</strain>
    </source>
</reference>
<dbReference type="InterPro" id="IPR014710">
    <property type="entry name" value="RmlC-like_jellyroll"/>
</dbReference>
<dbReference type="FunFam" id="3.30.750.24:FF:000012">
    <property type="entry name" value="Sulfate transporter family protein"/>
    <property type="match status" value="1"/>
</dbReference>
<name>A0A8A1L4Z5_AJEC8</name>
<dbReference type="VEuPathDB" id="FungiDB:I7I53_09794"/>
<dbReference type="Gene3D" id="2.60.120.10">
    <property type="entry name" value="Jelly Rolls"/>
    <property type="match status" value="1"/>
</dbReference>
<dbReference type="InterPro" id="IPR011547">
    <property type="entry name" value="SLC26A/SulP_dom"/>
</dbReference>
<evidence type="ECO:0000313" key="12">
    <source>
        <dbReference type="EMBL" id="QSS49448.1"/>
    </source>
</evidence>
<evidence type="ECO:0000256" key="5">
    <source>
        <dbReference type="ARBA" id="ARBA00022970"/>
    </source>
</evidence>
<dbReference type="InterPro" id="IPR036513">
    <property type="entry name" value="STAS_dom_sf"/>
</dbReference>